<gene>
    <name evidence="2" type="ORF">LRAMOSA08635</name>
</gene>
<dbReference type="EMBL" id="LK023318">
    <property type="protein sequence ID" value="CDS06107.1"/>
    <property type="molecule type" value="Genomic_DNA"/>
</dbReference>
<feature type="region of interest" description="Disordered" evidence="1">
    <location>
        <begin position="65"/>
        <end position="120"/>
    </location>
</feature>
<feature type="compositionally biased region" description="Polar residues" evidence="1">
    <location>
        <begin position="95"/>
        <end position="116"/>
    </location>
</feature>
<feature type="compositionally biased region" description="Low complexity" evidence="1">
    <location>
        <begin position="69"/>
        <end position="80"/>
    </location>
</feature>
<dbReference type="AlphaFoldDB" id="A0A077WHL1"/>
<dbReference type="OrthoDB" id="2287990at2759"/>
<reference evidence="2" key="1">
    <citation type="journal article" date="2014" name="Genome Announc.">
        <title>De novo whole-genome sequence and genome annotation of Lichtheimia ramosa.</title>
        <authorList>
            <person name="Linde J."/>
            <person name="Schwartze V."/>
            <person name="Binder U."/>
            <person name="Lass-Florl C."/>
            <person name="Voigt K."/>
            <person name="Horn F."/>
        </authorList>
    </citation>
    <scope>NUCLEOTIDE SEQUENCE</scope>
    <source>
        <strain evidence="2">JMRC FSU:6197</strain>
    </source>
</reference>
<protein>
    <submittedName>
        <fullName evidence="2">Uncharacterized protein</fullName>
    </submittedName>
</protein>
<accession>A0A077WHL1</accession>
<name>A0A077WHL1_9FUNG</name>
<sequence length="212" mass="23371">MDRCSTCPNAEHHELHHQESTTLRYNALGGWTESVTRDGDGQFHCLCGQYQSQRPDDIRNHARTCQNVSQPQQPSSSRSQRIARRSAVAPYPPRSKQSSKQVGVSFAQTSGSSTSLHDPIQPPAEEVQVAHIRELLVQVITSNDRTVENFPEDDVLITFDVRLAGIRAPALRGALDIARHGANVDTLAGMVYSVMNSIPGGTIQNLRIHPML</sequence>
<proteinExistence type="predicted"/>
<organism evidence="2">
    <name type="scientific">Lichtheimia ramosa</name>
    <dbReference type="NCBI Taxonomy" id="688394"/>
    <lineage>
        <taxon>Eukaryota</taxon>
        <taxon>Fungi</taxon>
        <taxon>Fungi incertae sedis</taxon>
        <taxon>Mucoromycota</taxon>
        <taxon>Mucoromycotina</taxon>
        <taxon>Mucoromycetes</taxon>
        <taxon>Mucorales</taxon>
        <taxon>Lichtheimiaceae</taxon>
        <taxon>Lichtheimia</taxon>
    </lineage>
</organism>
<evidence type="ECO:0000313" key="2">
    <source>
        <dbReference type="EMBL" id="CDS06107.1"/>
    </source>
</evidence>
<evidence type="ECO:0000256" key="1">
    <source>
        <dbReference type="SAM" id="MobiDB-lite"/>
    </source>
</evidence>